<evidence type="ECO:0000313" key="1">
    <source>
        <dbReference type="EMBL" id="QHT82319.1"/>
    </source>
</evidence>
<accession>A0A6C0HPA3</accession>
<reference evidence="1" key="1">
    <citation type="journal article" date="2020" name="Nature">
        <title>Giant virus diversity and host interactions through global metagenomics.</title>
        <authorList>
            <person name="Schulz F."/>
            <person name="Roux S."/>
            <person name="Paez-Espino D."/>
            <person name="Jungbluth S."/>
            <person name="Walsh D.A."/>
            <person name="Denef V.J."/>
            <person name="McMahon K.D."/>
            <person name="Konstantinidis K.T."/>
            <person name="Eloe-Fadrosh E.A."/>
            <person name="Kyrpides N.C."/>
            <person name="Woyke T."/>
        </authorList>
    </citation>
    <scope>NUCLEOTIDE SEQUENCE</scope>
    <source>
        <strain evidence="1">GVMAG-M-3300023184-161</strain>
    </source>
</reference>
<dbReference type="EMBL" id="MN739998">
    <property type="protein sequence ID" value="QHT82319.1"/>
    <property type="molecule type" value="Genomic_DNA"/>
</dbReference>
<proteinExistence type="predicted"/>
<dbReference type="AlphaFoldDB" id="A0A6C0HPA3"/>
<sequence>MAYNIVPISPLIKETLKNYKNDMEAQVRMNMMKDYVQKIYGETIRSAMYGDTNYTFALYNQPYLQDKKYILELITELYLVFPDSLIQYTEKNLCGIEDSKIIEPCIVIDWS</sequence>
<organism evidence="1">
    <name type="scientific">viral metagenome</name>
    <dbReference type="NCBI Taxonomy" id="1070528"/>
    <lineage>
        <taxon>unclassified sequences</taxon>
        <taxon>metagenomes</taxon>
        <taxon>organismal metagenomes</taxon>
    </lineage>
</organism>
<name>A0A6C0HPA3_9ZZZZ</name>
<protein>
    <submittedName>
        <fullName evidence="1">Uncharacterized protein</fullName>
    </submittedName>
</protein>